<reference evidence="1 2" key="3">
    <citation type="journal article" date="2013" name="PLoS ONE">
        <title>Candidate genes that may be responsible for the unusual resistances exhibited by Bacillus pumilus SAFR-032 spores.</title>
        <authorList>
            <person name="Tirumalai M.R."/>
            <person name="Rastogi R."/>
            <person name="Zamani N."/>
            <person name="O'Bryant Williams E."/>
            <person name="Allen S."/>
            <person name="Diouf F."/>
            <person name="Kwende S."/>
            <person name="Weinstock G.M."/>
            <person name="Venkateswaran K.J."/>
            <person name="Fox G.E."/>
        </authorList>
    </citation>
    <scope>NUCLEOTIDE SEQUENCE [LARGE SCALE GENOMIC DNA]</scope>
    <source>
        <strain evidence="1 2">SAFR-032</strain>
    </source>
</reference>
<dbReference type="HOGENOM" id="CLU_2680057_0_0_9"/>
<dbReference type="AlphaFoldDB" id="A8FDW5"/>
<protein>
    <submittedName>
        <fullName evidence="1">Uncharacterized protein</fullName>
    </submittedName>
</protein>
<evidence type="ECO:0000313" key="1">
    <source>
        <dbReference type="EMBL" id="ABV62432.1"/>
    </source>
</evidence>
<sequence length="74" mass="8757">MLISLLYKCPAISLFNIYTSAKEFLIYIKEKDVKYPPHSNKLTIKDVSAYFYWSLSYDESPSPFWSVFSQFEVQ</sequence>
<dbReference type="Proteomes" id="UP000001355">
    <property type="component" value="Chromosome"/>
</dbReference>
<dbReference type="KEGG" id="bpu:BPUM_1760"/>
<accession>A8FDW5</accession>
<evidence type="ECO:0000313" key="2">
    <source>
        <dbReference type="Proteomes" id="UP000001355"/>
    </source>
</evidence>
<dbReference type="EMBL" id="CP000813">
    <property type="protein sequence ID" value="ABV62432.1"/>
    <property type="molecule type" value="Genomic_DNA"/>
</dbReference>
<proteinExistence type="predicted"/>
<name>A8FDW5_BACP2</name>
<gene>
    <name evidence="1" type="ordered locus">BPUM_1760</name>
</gene>
<reference evidence="1 2" key="2">
    <citation type="journal article" date="2013" name="Extremophiles">
        <title>An ICEBs1-like element may be associated with the extreme radiation and desiccation resistance of Bacillus pumilus SAFR-032 spores.</title>
        <authorList>
            <person name="Tirumalai M.R."/>
            <person name="Fox G.E."/>
        </authorList>
    </citation>
    <scope>NUCLEOTIDE SEQUENCE [LARGE SCALE GENOMIC DNA]</scope>
    <source>
        <strain evidence="1 2">SAFR-032</strain>
    </source>
</reference>
<organism evidence="1 2">
    <name type="scientific">Bacillus pumilus (strain SAFR-032)</name>
    <dbReference type="NCBI Taxonomy" id="315750"/>
    <lineage>
        <taxon>Bacteria</taxon>
        <taxon>Bacillati</taxon>
        <taxon>Bacillota</taxon>
        <taxon>Bacilli</taxon>
        <taxon>Bacillales</taxon>
        <taxon>Bacillaceae</taxon>
        <taxon>Bacillus</taxon>
    </lineage>
</organism>
<keyword evidence="2" id="KW-1185">Reference proteome</keyword>
<reference evidence="1 2" key="1">
    <citation type="journal article" date="2007" name="PLoS ONE">
        <title>Paradoxical DNA repair and peroxide resistance gene conservation in Bacillus pumilus SAFR-032.</title>
        <authorList>
            <person name="Gioia J."/>
            <person name="Yerrapragada S."/>
            <person name="Qin X."/>
            <person name="Jiang H."/>
            <person name="Igboeli O.C."/>
            <person name="Muzny D."/>
            <person name="Dugan-Rocha S."/>
            <person name="Ding Y."/>
            <person name="Hawes A."/>
            <person name="Liu W."/>
            <person name="Perez L."/>
            <person name="Kovar C."/>
            <person name="Dinh H."/>
            <person name="Lee S."/>
            <person name="Nazareth L."/>
            <person name="Blyth P."/>
            <person name="Holder M."/>
            <person name="Buhay C."/>
            <person name="Tirumalai M.R."/>
            <person name="Liu Y."/>
            <person name="Dasgupta I."/>
            <person name="Bokhetache L."/>
            <person name="Fujita M."/>
            <person name="Karouia F."/>
            <person name="Eswara Moorthy P."/>
            <person name="Siefert J."/>
            <person name="Uzman A."/>
            <person name="Buzumbo P."/>
            <person name="Verma A."/>
            <person name="Zwiya H."/>
            <person name="McWilliams B.D."/>
            <person name="Olowu A."/>
            <person name="Clinkenbeard K.D."/>
            <person name="Newcombe D."/>
            <person name="Golebiewski L."/>
            <person name="Petrosino J.F."/>
            <person name="Nicholson W.L."/>
            <person name="Fox G.E."/>
            <person name="Venkateswaran K."/>
            <person name="Highlander S.K."/>
            <person name="Weinstock G.M."/>
        </authorList>
    </citation>
    <scope>NUCLEOTIDE SEQUENCE [LARGE SCALE GENOMIC DNA]</scope>
    <source>
        <strain evidence="1 2">SAFR-032</strain>
    </source>
</reference>